<evidence type="ECO:0000256" key="1">
    <source>
        <dbReference type="ARBA" id="ARBA00009291"/>
    </source>
</evidence>
<protein>
    <submittedName>
        <fullName evidence="3">Uncharacterized protein</fullName>
    </submittedName>
</protein>
<accession>A0A8J5HIC4</accession>
<keyword evidence="2" id="KW-0175">Coiled coil</keyword>
<comment type="caution">
    <text evidence="3">The sequence shown here is derived from an EMBL/GenBank/DDBJ whole genome shotgun (WGS) entry which is preliminary data.</text>
</comment>
<evidence type="ECO:0000313" key="3">
    <source>
        <dbReference type="EMBL" id="KAG6520128.1"/>
    </source>
</evidence>
<name>A0A8J5HIC4_ZINOF</name>
<dbReference type="Pfam" id="PF11559">
    <property type="entry name" value="ADIP"/>
    <property type="match status" value="1"/>
</dbReference>
<dbReference type="AlphaFoldDB" id="A0A8J5HIC4"/>
<dbReference type="InterPro" id="IPR021622">
    <property type="entry name" value="Afadin/alpha-actinin-bd"/>
</dbReference>
<comment type="similarity">
    <text evidence="1">Belongs to the ADIP family.</text>
</comment>
<keyword evidence="4" id="KW-1185">Reference proteome</keyword>
<reference evidence="3 4" key="1">
    <citation type="submission" date="2020-08" db="EMBL/GenBank/DDBJ databases">
        <title>Plant Genome Project.</title>
        <authorList>
            <person name="Zhang R.-G."/>
        </authorList>
    </citation>
    <scope>NUCLEOTIDE SEQUENCE [LARGE SCALE GENOMIC DNA]</scope>
    <source>
        <tissue evidence="3">Rhizome</tissue>
    </source>
</reference>
<dbReference type="Proteomes" id="UP000734854">
    <property type="component" value="Unassembled WGS sequence"/>
</dbReference>
<proteinExistence type="inferred from homology"/>
<sequence>MAAGVHSDFILRVNYTPSRWDSLFPFSSPSPFDDNFTFSPREHAFAYSGTLVLFIPFCREHAFADGCNLEHCVKYLNQTLVIFGFSTSLDLFATDPVRSTHVSIARTCNCIHSLLQQKLRDIEFREGSNDHKQR</sequence>
<organism evidence="3 4">
    <name type="scientific">Zingiber officinale</name>
    <name type="common">Ginger</name>
    <name type="synonym">Amomum zingiber</name>
    <dbReference type="NCBI Taxonomy" id="94328"/>
    <lineage>
        <taxon>Eukaryota</taxon>
        <taxon>Viridiplantae</taxon>
        <taxon>Streptophyta</taxon>
        <taxon>Embryophyta</taxon>
        <taxon>Tracheophyta</taxon>
        <taxon>Spermatophyta</taxon>
        <taxon>Magnoliopsida</taxon>
        <taxon>Liliopsida</taxon>
        <taxon>Zingiberales</taxon>
        <taxon>Zingiberaceae</taxon>
        <taxon>Zingiber</taxon>
    </lineage>
</organism>
<dbReference type="EMBL" id="JACMSC010000005">
    <property type="protein sequence ID" value="KAG6520128.1"/>
    <property type="molecule type" value="Genomic_DNA"/>
</dbReference>
<evidence type="ECO:0000313" key="4">
    <source>
        <dbReference type="Proteomes" id="UP000734854"/>
    </source>
</evidence>
<dbReference type="PANTHER" id="PTHR47057:SF1">
    <property type="entry name" value="AFADIN_ALPHA-ACTININ-BINDING PROTEIN"/>
    <property type="match status" value="1"/>
</dbReference>
<dbReference type="PANTHER" id="PTHR47057">
    <property type="entry name" value="AFADIN/ALPHA-ACTININ-BINDING"/>
    <property type="match status" value="1"/>
</dbReference>
<evidence type="ECO:0000256" key="2">
    <source>
        <dbReference type="ARBA" id="ARBA00023054"/>
    </source>
</evidence>
<gene>
    <name evidence="3" type="ORF">ZIOFF_017160</name>
</gene>